<organism evidence="2">
    <name type="scientific">Streptantibioticus silvisoli</name>
    <dbReference type="NCBI Taxonomy" id="2705255"/>
    <lineage>
        <taxon>Bacteria</taxon>
        <taxon>Bacillati</taxon>
        <taxon>Actinomycetota</taxon>
        <taxon>Actinomycetes</taxon>
        <taxon>Kitasatosporales</taxon>
        <taxon>Streptomycetaceae</taxon>
        <taxon>Streptantibioticus</taxon>
    </lineage>
</organism>
<dbReference type="SUPFAM" id="SSF54593">
    <property type="entry name" value="Glyoxalase/Bleomycin resistance protein/Dihydroxybiphenyl dioxygenase"/>
    <property type="match status" value="2"/>
</dbReference>
<dbReference type="InterPro" id="IPR052164">
    <property type="entry name" value="Anthracycline_SecMetBiosynth"/>
</dbReference>
<dbReference type="PROSITE" id="PS51819">
    <property type="entry name" value="VOC"/>
    <property type="match status" value="2"/>
</dbReference>
<dbReference type="EMBL" id="JABXJJ020000026">
    <property type="protein sequence ID" value="MDI5971793.1"/>
    <property type="molecule type" value="Genomic_DNA"/>
</dbReference>
<name>A0AA90H0J5_9ACTN</name>
<dbReference type="InterPro" id="IPR029068">
    <property type="entry name" value="Glyas_Bleomycin-R_OHBP_Dase"/>
</dbReference>
<dbReference type="Gene3D" id="3.10.180.10">
    <property type="entry name" value="2,3-Dihydroxybiphenyl 1,2-Dioxygenase, domain 1"/>
    <property type="match status" value="2"/>
</dbReference>
<gene>
    <name evidence="2" type="ORF">POF50_021065</name>
</gene>
<feature type="domain" description="VOC" evidence="1">
    <location>
        <begin position="135"/>
        <end position="256"/>
    </location>
</feature>
<protein>
    <submittedName>
        <fullName evidence="2">VOC family protein</fullName>
    </submittedName>
</protein>
<reference evidence="2" key="1">
    <citation type="submission" date="2023-05" db="EMBL/GenBank/DDBJ databases">
        <title>Streptantibioticus silvisoli sp. nov., acidotolerant actinomycetes 1 from pine litter.</title>
        <authorList>
            <person name="Swiecimska M."/>
            <person name="Golinska P."/>
            <person name="Sangal V."/>
            <person name="Wachnowicz B."/>
            <person name="Goodfellow M."/>
        </authorList>
    </citation>
    <scope>NUCLEOTIDE SEQUENCE</scope>
    <source>
        <strain evidence="2">SL13</strain>
    </source>
</reference>
<proteinExistence type="predicted"/>
<evidence type="ECO:0000313" key="2">
    <source>
        <dbReference type="EMBL" id="MDI5971793.1"/>
    </source>
</evidence>
<feature type="domain" description="VOC" evidence="1">
    <location>
        <begin position="8"/>
        <end position="121"/>
    </location>
</feature>
<dbReference type="CDD" id="cd07247">
    <property type="entry name" value="SgaA_N_like"/>
    <property type="match status" value="2"/>
</dbReference>
<dbReference type="RefSeq" id="WP_282698887.1">
    <property type="nucleotide sequence ID" value="NZ_JABXJJ020000026.1"/>
</dbReference>
<sequence length="262" mass="28150">MVEFAAGAPCWADVMLPDLEAGKRFYGPLLGWTFGKPDPDRHRYTLAYRDDKAVGALVAKPDGRMPTVWNVYFASPDARATARAIHEAGGQVFAGPEQVGPFGTMVMAADPVGGVFGVWEGARRPGFSLKDSPGSFCWTELTTRDPETADPFYRAVFGYRTEQIGQAGGAFDYEVWTLPDGPDGAYAGGRLRMDPQAPAALPAHFTVLLGVEDCDEAADQVLGLGGKVRTPPRTSPYGRLAEVTDNQGARFTVIDLSRTAEG</sequence>
<dbReference type="AlphaFoldDB" id="A0AA90H0J5"/>
<evidence type="ECO:0000259" key="1">
    <source>
        <dbReference type="PROSITE" id="PS51819"/>
    </source>
</evidence>
<dbReference type="InterPro" id="IPR037523">
    <property type="entry name" value="VOC_core"/>
</dbReference>
<accession>A0AA90H0J5</accession>
<dbReference type="InterPro" id="IPR041581">
    <property type="entry name" value="Glyoxalase_6"/>
</dbReference>
<dbReference type="PANTHER" id="PTHR33993:SF10">
    <property type="entry name" value="CONSERVED PROTEIN"/>
    <property type="match status" value="1"/>
</dbReference>
<dbReference type="PANTHER" id="PTHR33993">
    <property type="entry name" value="GLYOXALASE-RELATED"/>
    <property type="match status" value="1"/>
</dbReference>
<comment type="caution">
    <text evidence="2">The sequence shown here is derived from an EMBL/GenBank/DDBJ whole genome shotgun (WGS) entry which is preliminary data.</text>
</comment>
<dbReference type="Pfam" id="PF18029">
    <property type="entry name" value="Glyoxalase_6"/>
    <property type="match status" value="2"/>
</dbReference>